<protein>
    <recommendedName>
        <fullName evidence="11">Forkhead box protein O</fullName>
    </recommendedName>
</protein>
<keyword evidence="16" id="KW-1185">Reference proteome</keyword>
<sequence length="574" mass="63845">MDVHAHQMSHSRAGTTTRSPEPMSVKTDVDNNNNYYMIPGQQKLPVLQQQQQQAPSSFYPSPLSAVSSQQQQFHSPTMSQIWASPRSSVDEFDNYSYSHQGPAPTSYHAASMSPRTWSSSVQTPPSQFETPFHHQEEDYDGLAGGEPMVSPEGLTHQHPEPFMGYGVPCYQSAASASSSQCAAHAGSSSQDSVTMRYDSPPVVVETVSGAPVFTGSPAPMEQHQDECGELKTSPSPPARGVVVEPAPPVEQQQQQQPPPEGSRDNGDPYAQLIWKALKARDNRAMTLQQLYQWFLDNTDKPARAGNGGWRNSIRHNLSMNEAFCKREQTITDAYRSTAAPTTNERKPTEWFLRPEFEDRVMPTTHYRDVPRNSGRHNKTAAGAAGAAGRNRRVYHSSPDFPSRSVPARALSGRRGGRATTRSRNAARNLRLRPDESSMQWNAGFAAQQHNPEAFRQLPYTTQSDIDRISHMQRNQAASARFRARAEAVRREQQQEALRQQELQQQHHAVQTTSPGIVPHHAQQYFPGYPMDVAAGVYQHQQQHAEVQPQHHQIEADADNSSAFYGWGGNANHGL</sequence>
<reference evidence="15" key="1">
    <citation type="journal article" date="2020" name="Phytopathology">
        <title>Genome Sequence Resources of Colletotrichum truncatum, C. plurivorum, C. musicola, and C. sojae: Four Species Pathogenic to Soybean (Glycine max).</title>
        <authorList>
            <person name="Rogerio F."/>
            <person name="Boufleur T.R."/>
            <person name="Ciampi-Guillardi M."/>
            <person name="Sukno S.A."/>
            <person name="Thon M.R."/>
            <person name="Massola Junior N.S."/>
            <person name="Baroncelli R."/>
        </authorList>
    </citation>
    <scope>NUCLEOTIDE SEQUENCE</scope>
    <source>
        <strain evidence="15">LFN0074</strain>
    </source>
</reference>
<keyword evidence="10 12" id="KW-0539">Nucleus</keyword>
<feature type="region of interest" description="Disordered" evidence="13">
    <location>
        <begin position="365"/>
        <end position="429"/>
    </location>
</feature>
<keyword evidence="3" id="KW-0217">Developmental protein</keyword>
<feature type="compositionally biased region" description="Low complexity" evidence="13">
    <location>
        <begin position="241"/>
        <end position="255"/>
    </location>
</feature>
<feature type="region of interest" description="Disordered" evidence="13">
    <location>
        <begin position="213"/>
        <end position="267"/>
    </location>
</feature>
<feature type="compositionally biased region" description="Polar residues" evidence="13">
    <location>
        <begin position="8"/>
        <end position="19"/>
    </location>
</feature>
<dbReference type="PROSITE" id="PS50039">
    <property type="entry name" value="FORK_HEAD_3"/>
    <property type="match status" value="1"/>
</dbReference>
<proteinExistence type="predicted"/>
<evidence type="ECO:0000256" key="5">
    <source>
        <dbReference type="ARBA" id="ARBA00022553"/>
    </source>
</evidence>
<dbReference type="InterPro" id="IPR036390">
    <property type="entry name" value="WH_DNA-bd_sf"/>
</dbReference>
<evidence type="ECO:0000256" key="9">
    <source>
        <dbReference type="ARBA" id="ARBA00023163"/>
    </source>
</evidence>
<dbReference type="SMART" id="SM00339">
    <property type="entry name" value="FH"/>
    <property type="match status" value="1"/>
</dbReference>
<dbReference type="PANTHER" id="PTHR45767:SF2">
    <property type="entry name" value="FORKHEAD BOX PROTEIN O"/>
    <property type="match status" value="1"/>
</dbReference>
<feature type="region of interest" description="Disordered" evidence="13">
    <location>
        <begin position="103"/>
        <end position="128"/>
    </location>
</feature>
<dbReference type="GO" id="GO:0000981">
    <property type="term" value="F:DNA-binding transcription factor activity, RNA polymerase II-specific"/>
    <property type="evidence" value="ECO:0007669"/>
    <property type="project" value="TreeGrafter"/>
</dbReference>
<name>A0A8H6MT42_9PEZI</name>
<evidence type="ECO:0000256" key="6">
    <source>
        <dbReference type="ARBA" id="ARBA00022604"/>
    </source>
</evidence>
<keyword evidence="9" id="KW-0804">Transcription</keyword>
<dbReference type="Proteomes" id="UP000639643">
    <property type="component" value="Unassembled WGS sequence"/>
</dbReference>
<dbReference type="GO" id="GO:0005634">
    <property type="term" value="C:nucleus"/>
    <property type="evidence" value="ECO:0007669"/>
    <property type="project" value="UniProtKB-SubCell"/>
</dbReference>
<dbReference type="SUPFAM" id="SSF46785">
    <property type="entry name" value="Winged helix' DNA-binding domain"/>
    <property type="match status" value="1"/>
</dbReference>
<keyword evidence="8 12" id="KW-0238">DNA-binding</keyword>
<keyword evidence="5" id="KW-0597">Phosphoprotein</keyword>
<dbReference type="GO" id="GO:0005737">
    <property type="term" value="C:cytoplasm"/>
    <property type="evidence" value="ECO:0007669"/>
    <property type="project" value="UniProtKB-SubCell"/>
</dbReference>
<evidence type="ECO:0000256" key="3">
    <source>
        <dbReference type="ARBA" id="ARBA00022473"/>
    </source>
</evidence>
<evidence type="ECO:0000259" key="14">
    <source>
        <dbReference type="PROSITE" id="PS50039"/>
    </source>
</evidence>
<dbReference type="InterPro" id="IPR030456">
    <property type="entry name" value="TF_fork_head_CS_2"/>
</dbReference>
<comment type="subcellular location">
    <subcellularLocation>
        <location evidence="2">Cytoplasm</location>
    </subcellularLocation>
    <subcellularLocation>
        <location evidence="1 12">Nucleus</location>
    </subcellularLocation>
</comment>
<dbReference type="OrthoDB" id="5954824at2759"/>
<evidence type="ECO:0000256" key="2">
    <source>
        <dbReference type="ARBA" id="ARBA00004496"/>
    </source>
</evidence>
<comment type="caution">
    <text evidence="15">The sequence shown here is derived from an EMBL/GenBank/DDBJ whole genome shotgun (WGS) entry which is preliminary data.</text>
</comment>
<keyword evidence="4" id="KW-0963">Cytoplasm</keyword>
<keyword evidence="6" id="KW-0341">Growth regulation</keyword>
<dbReference type="EMBL" id="WIGM01000983">
    <property type="protein sequence ID" value="KAF6807288.1"/>
    <property type="molecule type" value="Genomic_DNA"/>
</dbReference>
<evidence type="ECO:0000313" key="15">
    <source>
        <dbReference type="EMBL" id="KAF6807288.1"/>
    </source>
</evidence>
<feature type="compositionally biased region" description="Low complexity" evidence="13">
    <location>
        <begin position="407"/>
        <end position="428"/>
    </location>
</feature>
<dbReference type="GO" id="GO:0000978">
    <property type="term" value="F:RNA polymerase II cis-regulatory region sequence-specific DNA binding"/>
    <property type="evidence" value="ECO:0007669"/>
    <property type="project" value="TreeGrafter"/>
</dbReference>
<evidence type="ECO:0000256" key="10">
    <source>
        <dbReference type="ARBA" id="ARBA00023242"/>
    </source>
</evidence>
<evidence type="ECO:0000256" key="8">
    <source>
        <dbReference type="ARBA" id="ARBA00023125"/>
    </source>
</evidence>
<dbReference type="Pfam" id="PF00250">
    <property type="entry name" value="Forkhead"/>
    <property type="match status" value="1"/>
</dbReference>
<dbReference type="Gene3D" id="1.10.10.10">
    <property type="entry name" value="Winged helix-like DNA-binding domain superfamily/Winged helix DNA-binding domain"/>
    <property type="match status" value="1"/>
</dbReference>
<dbReference type="InterPro" id="IPR001766">
    <property type="entry name" value="Fork_head_dom"/>
</dbReference>
<dbReference type="InterPro" id="IPR036388">
    <property type="entry name" value="WH-like_DNA-bd_sf"/>
</dbReference>
<evidence type="ECO:0000256" key="4">
    <source>
        <dbReference type="ARBA" id="ARBA00022490"/>
    </source>
</evidence>
<evidence type="ECO:0000256" key="12">
    <source>
        <dbReference type="PROSITE-ProRule" id="PRU00089"/>
    </source>
</evidence>
<evidence type="ECO:0000313" key="16">
    <source>
        <dbReference type="Proteomes" id="UP000639643"/>
    </source>
</evidence>
<feature type="domain" description="Fork-head" evidence="14">
    <location>
        <begin position="269"/>
        <end position="371"/>
    </location>
</feature>
<evidence type="ECO:0000256" key="7">
    <source>
        <dbReference type="ARBA" id="ARBA00023015"/>
    </source>
</evidence>
<keyword evidence="7" id="KW-0805">Transcription regulation</keyword>
<dbReference type="AlphaFoldDB" id="A0A8H6MT42"/>
<evidence type="ECO:0000256" key="1">
    <source>
        <dbReference type="ARBA" id="ARBA00004123"/>
    </source>
</evidence>
<evidence type="ECO:0000256" key="11">
    <source>
        <dbReference type="ARBA" id="ARBA00039893"/>
    </source>
</evidence>
<accession>A0A8H6MT42</accession>
<feature type="region of interest" description="Disordered" evidence="13">
    <location>
        <begin position="1"/>
        <end position="24"/>
    </location>
</feature>
<feature type="compositionally biased region" description="Polar residues" evidence="13">
    <location>
        <begin position="113"/>
        <end position="128"/>
    </location>
</feature>
<dbReference type="PANTHER" id="PTHR45767">
    <property type="entry name" value="FORKHEAD BOX PROTEIN O"/>
    <property type="match status" value="1"/>
</dbReference>
<feature type="DNA-binding region" description="Fork-head" evidence="12">
    <location>
        <begin position="269"/>
        <end position="371"/>
    </location>
</feature>
<gene>
    <name evidence="15" type="ORF">CMUS01_14159</name>
</gene>
<evidence type="ECO:0000256" key="13">
    <source>
        <dbReference type="SAM" id="MobiDB-lite"/>
    </source>
</evidence>
<dbReference type="PROSITE" id="PS00658">
    <property type="entry name" value="FORK_HEAD_2"/>
    <property type="match status" value="1"/>
</dbReference>
<organism evidence="15 16">
    <name type="scientific">Colletotrichum musicola</name>
    <dbReference type="NCBI Taxonomy" id="2175873"/>
    <lineage>
        <taxon>Eukaryota</taxon>
        <taxon>Fungi</taxon>
        <taxon>Dikarya</taxon>
        <taxon>Ascomycota</taxon>
        <taxon>Pezizomycotina</taxon>
        <taxon>Sordariomycetes</taxon>
        <taxon>Hypocreomycetidae</taxon>
        <taxon>Glomerellales</taxon>
        <taxon>Glomerellaceae</taxon>
        <taxon>Colletotrichum</taxon>
        <taxon>Colletotrichum orchidearum species complex</taxon>
    </lineage>
</organism>